<feature type="transmembrane region" description="Helical" evidence="1">
    <location>
        <begin position="67"/>
        <end position="85"/>
    </location>
</feature>
<evidence type="ECO:0000256" key="1">
    <source>
        <dbReference type="SAM" id="Phobius"/>
    </source>
</evidence>
<evidence type="ECO:0000313" key="3">
    <source>
        <dbReference type="Proteomes" id="UP000000420"/>
    </source>
</evidence>
<dbReference type="KEGG" id="xcb:XC_0260"/>
<feature type="transmembrane region" description="Helical" evidence="1">
    <location>
        <begin position="91"/>
        <end position="110"/>
    </location>
</feature>
<dbReference type="HOGENOM" id="CLU_144870_4_0_6"/>
<keyword evidence="1" id="KW-0812">Transmembrane</keyword>
<dbReference type="RefSeq" id="WP_011035505.1">
    <property type="nucleotide sequence ID" value="NC_007086.1"/>
</dbReference>
<evidence type="ECO:0008006" key="4">
    <source>
        <dbReference type="Google" id="ProtNLM"/>
    </source>
</evidence>
<dbReference type="Proteomes" id="UP000000420">
    <property type="component" value="Chromosome"/>
</dbReference>
<dbReference type="EMBL" id="CP000050">
    <property type="protein sequence ID" value="AAY47347.1"/>
    <property type="molecule type" value="Genomic_DNA"/>
</dbReference>
<feature type="transmembrane region" description="Helical" evidence="1">
    <location>
        <begin position="44"/>
        <end position="62"/>
    </location>
</feature>
<evidence type="ECO:0000313" key="2">
    <source>
        <dbReference type="EMBL" id="AAY47347.1"/>
    </source>
</evidence>
<dbReference type="AlphaFoldDB" id="A0A0H2X4A2"/>
<organism evidence="2 3">
    <name type="scientific">Xanthomonas campestris pv. campestris (strain 8004)</name>
    <dbReference type="NCBI Taxonomy" id="314565"/>
    <lineage>
        <taxon>Bacteria</taxon>
        <taxon>Pseudomonadati</taxon>
        <taxon>Pseudomonadota</taxon>
        <taxon>Gammaproteobacteria</taxon>
        <taxon>Lysobacterales</taxon>
        <taxon>Lysobacteraceae</taxon>
        <taxon>Xanthomonas</taxon>
    </lineage>
</organism>
<protein>
    <recommendedName>
        <fullName evidence="4">DUF3325 domain-containing protein</fullName>
    </recommendedName>
</protein>
<keyword evidence="1" id="KW-1133">Transmembrane helix</keyword>
<keyword evidence="1" id="KW-0472">Membrane</keyword>
<proteinExistence type="predicted"/>
<sequence length="111" mass="11775">MSVVLLLALNFSGFAALCLAMEKHQHEVRGRALGMTRSRQLRALGWLLLLVTFALAVSAQGWGIGSVLWLGTLSAGAAVLSLWLLPYRRGLILPAAIAAPVVAGMAFALLH</sequence>
<dbReference type="InterPro" id="IPR021762">
    <property type="entry name" value="DUF3325"/>
</dbReference>
<gene>
    <name evidence="2" type="ordered locus">XC_0260</name>
</gene>
<dbReference type="Pfam" id="PF11804">
    <property type="entry name" value="DUF3325"/>
    <property type="match status" value="1"/>
</dbReference>
<name>A0A0H2X4A2_XANC8</name>
<accession>A0A0H2X4A2</accession>
<reference evidence="2 3" key="1">
    <citation type="journal article" date="2005" name="Genome Res.">
        <title>Comparative and functional genomic analyses of the pathogenicity of phytopathogen Xanthomonas campestris pv. campestris.</title>
        <authorList>
            <person name="Qian W."/>
            <person name="Jia Y."/>
            <person name="Ren S.X."/>
            <person name="He Y.Q."/>
            <person name="Feng J.X."/>
            <person name="Lu L.F."/>
            <person name="Sun Q."/>
            <person name="Ying G."/>
            <person name="Tang D.J."/>
            <person name="Tang H."/>
            <person name="Wu W."/>
            <person name="Hao P."/>
            <person name="Wang L."/>
            <person name="Jiang B.L."/>
            <person name="Zeng S."/>
            <person name="Gu W.Y."/>
            <person name="Lu G."/>
            <person name="Rong L."/>
            <person name="Tian Y."/>
            <person name="Yao Z."/>
            <person name="Fu G."/>
            <person name="Chen B."/>
            <person name="Fang R."/>
            <person name="Qiang B."/>
            <person name="Chen Z."/>
            <person name="Zhao G.P."/>
            <person name="Tang J.L."/>
            <person name="He C."/>
        </authorList>
    </citation>
    <scope>NUCLEOTIDE SEQUENCE [LARGE SCALE GENOMIC DNA]</scope>
    <source>
        <strain evidence="2 3">8004</strain>
    </source>
</reference>